<dbReference type="AlphaFoldDB" id="A0A5C1AET5"/>
<evidence type="ECO:0000313" key="2">
    <source>
        <dbReference type="Proteomes" id="UP000324974"/>
    </source>
</evidence>
<sequence length="146" mass="15732">MPRKPGRPEITFTTEHLDEAKRLLGKAVYASRAVGQLCKAFGWGRNTGYRCLDEAKAEVLRGLIEAGSAGDPATAAALLFLSIMSDSKAANRDKVAAAVGLTRLLSTSRRPEATESGATEDYLGRLLAQQLIRQQQNHQQPGGQQP</sequence>
<dbReference type="KEGG" id="lrs:PX52LOC_02557"/>
<dbReference type="EMBL" id="CP042425">
    <property type="protein sequence ID" value="QEL15624.1"/>
    <property type="molecule type" value="Genomic_DNA"/>
</dbReference>
<protein>
    <submittedName>
        <fullName evidence="1">Uncharacterized protein</fullName>
    </submittedName>
</protein>
<accession>A0A5C1AET5</accession>
<organism evidence="1 2">
    <name type="scientific">Limnoglobus roseus</name>
    <dbReference type="NCBI Taxonomy" id="2598579"/>
    <lineage>
        <taxon>Bacteria</taxon>
        <taxon>Pseudomonadati</taxon>
        <taxon>Planctomycetota</taxon>
        <taxon>Planctomycetia</taxon>
        <taxon>Gemmatales</taxon>
        <taxon>Gemmataceae</taxon>
        <taxon>Limnoglobus</taxon>
    </lineage>
</organism>
<dbReference type="RefSeq" id="WP_168218968.1">
    <property type="nucleotide sequence ID" value="NZ_CP042425.1"/>
</dbReference>
<proteinExistence type="predicted"/>
<reference evidence="2" key="1">
    <citation type="submission" date="2019-08" db="EMBL/GenBank/DDBJ databases">
        <title>Limnoglobus roseus gen. nov., sp. nov., a novel freshwater planctomycete with a giant genome from the family Gemmataceae.</title>
        <authorList>
            <person name="Kulichevskaya I.S."/>
            <person name="Naumoff D.G."/>
            <person name="Miroshnikov K."/>
            <person name="Ivanova A."/>
            <person name="Philippov D.A."/>
            <person name="Hakobyan A."/>
            <person name="Rijpstra I.C."/>
            <person name="Sinninghe Damste J.S."/>
            <person name="Liesack W."/>
            <person name="Dedysh S.N."/>
        </authorList>
    </citation>
    <scope>NUCLEOTIDE SEQUENCE [LARGE SCALE GENOMIC DNA]</scope>
    <source>
        <strain evidence="2">PX52</strain>
    </source>
</reference>
<keyword evidence="2" id="KW-1185">Reference proteome</keyword>
<evidence type="ECO:0000313" key="1">
    <source>
        <dbReference type="EMBL" id="QEL15624.1"/>
    </source>
</evidence>
<name>A0A5C1AET5_9BACT</name>
<gene>
    <name evidence="1" type="ORF">PX52LOC_02557</name>
</gene>
<dbReference type="Proteomes" id="UP000324974">
    <property type="component" value="Chromosome"/>
</dbReference>